<dbReference type="Gene3D" id="3.30.160.60">
    <property type="entry name" value="Classic Zinc Finger"/>
    <property type="match status" value="3"/>
</dbReference>
<dbReference type="GO" id="GO:0008270">
    <property type="term" value="F:zinc ion binding"/>
    <property type="evidence" value="ECO:0007669"/>
    <property type="project" value="UniProtKB-KW"/>
</dbReference>
<dbReference type="GO" id="GO:0005634">
    <property type="term" value="C:nucleus"/>
    <property type="evidence" value="ECO:0007669"/>
    <property type="project" value="UniProtKB-SubCell"/>
</dbReference>
<evidence type="ECO:0000256" key="2">
    <source>
        <dbReference type="ARBA" id="ARBA00022723"/>
    </source>
</evidence>
<evidence type="ECO:0000256" key="5">
    <source>
        <dbReference type="ARBA" id="ARBA00022833"/>
    </source>
</evidence>
<comment type="subcellular location">
    <subcellularLocation>
        <location evidence="1">Nucleus</location>
    </subcellularLocation>
</comment>
<dbReference type="GO" id="GO:0009880">
    <property type="term" value="P:embryonic pattern specification"/>
    <property type="evidence" value="ECO:0007669"/>
    <property type="project" value="TreeGrafter"/>
</dbReference>
<dbReference type="InterPro" id="IPR036236">
    <property type="entry name" value="Znf_C2H2_sf"/>
</dbReference>
<dbReference type="EMBL" id="OA567416">
    <property type="protein sequence ID" value="CAD7200318.1"/>
    <property type="molecule type" value="Genomic_DNA"/>
</dbReference>
<dbReference type="InterPro" id="IPR050717">
    <property type="entry name" value="C2H2-ZF_Transcription_Reg"/>
</dbReference>
<dbReference type="FunFam" id="3.30.160.60:FF:000254">
    <property type="entry name" value="Odd-skipped related transciption factor 1"/>
    <property type="match status" value="1"/>
</dbReference>
<keyword evidence="8" id="KW-0539">Nucleus</keyword>
<evidence type="ECO:0000256" key="10">
    <source>
        <dbReference type="SAM" id="MobiDB-lite"/>
    </source>
</evidence>
<dbReference type="FunFam" id="3.30.160.60:FF:000318">
    <property type="entry name" value="Odd-skipped-related transciption factor 2"/>
    <property type="match status" value="1"/>
</dbReference>
<feature type="compositionally biased region" description="Low complexity" evidence="10">
    <location>
        <begin position="334"/>
        <end position="352"/>
    </location>
</feature>
<dbReference type="PROSITE" id="PS50157">
    <property type="entry name" value="ZINC_FINGER_C2H2_2"/>
    <property type="match status" value="3"/>
</dbReference>
<dbReference type="GO" id="GO:0000977">
    <property type="term" value="F:RNA polymerase II transcription regulatory region sequence-specific DNA binding"/>
    <property type="evidence" value="ECO:0007669"/>
    <property type="project" value="TreeGrafter"/>
</dbReference>
<keyword evidence="7" id="KW-0804">Transcription</keyword>
<dbReference type="SMART" id="SM00355">
    <property type="entry name" value="ZnF_C2H2"/>
    <property type="match status" value="3"/>
</dbReference>
<evidence type="ECO:0000256" key="3">
    <source>
        <dbReference type="ARBA" id="ARBA00022737"/>
    </source>
</evidence>
<evidence type="ECO:0000256" key="6">
    <source>
        <dbReference type="ARBA" id="ARBA00023015"/>
    </source>
</evidence>
<sequence length="657" mass="73611">MYHLRIELGTPRFAAMCIDHYTKGIGKVELQEVNPHLRGGRVENHLGKNTPSSPDRDSNFDLPVLSGRAQHDKRCLTHLKNSSRVRVEGECKTIWERNNLTTPNRNSILDIPAIGIPVYYKIDTPKKQVSFSSVRARKREREREIHSSVPRVGARSFSGTALQGPLMDAFLFMPQVHPLQGPLMDVILFLLQVHPLQGPLMDVILFLYIHSKEKPFKCGECGKGFCQSRTLAVHKILHMEESPHKCPVCSRSFNQRSNLKTHLLTHTDHKPYECNSCGKVFRRNCDLRRHALTHTVGDVPPEVLAASGEDSPVLPPQPVPGNAPESIHKDHARPSSPSSRSSTSTRSSSTPSVEKSGGVRDDFYHHHHRSEHRRSIAPTDDKVPPSRSNLLFFLVLLHYETSHIRPSGAFPSPPTADKARPAPSYQIVDYDERFNLRPFHWRHGTGDLQEKVTGTSGHLQARGKWIRQAPYDAYAFADDHQDGTIGYVCDDHQQVDGSATDGLDFHFRVGSSTFSTSGERADGPGDNPGPRRSVCTKKGERRGVDSQPAKVSFRANKNRWITENVDGASYRTGLVEKSYFGNSSFIENDQSQDFRFIGADCSVKVQLISSMSTLPEMFSDGRPNQFSRPTVQCACAVELEAKKTASLFAVRRYEITR</sequence>
<proteinExistence type="predicted"/>
<name>A0A7R8VNM6_TIMDO</name>
<keyword evidence="3" id="KW-0677">Repeat</keyword>
<evidence type="ECO:0000256" key="1">
    <source>
        <dbReference type="ARBA" id="ARBA00004123"/>
    </source>
</evidence>
<dbReference type="GO" id="GO:0009887">
    <property type="term" value="P:animal organ morphogenesis"/>
    <property type="evidence" value="ECO:0007669"/>
    <property type="project" value="UniProtKB-ARBA"/>
</dbReference>
<feature type="region of interest" description="Disordered" evidence="10">
    <location>
        <begin position="39"/>
        <end position="63"/>
    </location>
</feature>
<evidence type="ECO:0000256" key="4">
    <source>
        <dbReference type="ARBA" id="ARBA00022771"/>
    </source>
</evidence>
<evidence type="ECO:0000259" key="11">
    <source>
        <dbReference type="PROSITE" id="PS50157"/>
    </source>
</evidence>
<reference evidence="12" key="1">
    <citation type="submission" date="2020-11" db="EMBL/GenBank/DDBJ databases">
        <authorList>
            <person name="Tran Van P."/>
        </authorList>
    </citation>
    <scope>NUCLEOTIDE SEQUENCE</scope>
</reference>
<feature type="region of interest" description="Disordered" evidence="10">
    <location>
        <begin position="514"/>
        <end position="549"/>
    </location>
</feature>
<feature type="domain" description="C2H2-type" evidence="11">
    <location>
        <begin position="244"/>
        <end position="271"/>
    </location>
</feature>
<evidence type="ECO:0000313" key="12">
    <source>
        <dbReference type="EMBL" id="CAD7200318.1"/>
    </source>
</evidence>
<keyword evidence="4 9" id="KW-0863">Zinc-finger</keyword>
<accession>A0A7R8VNM6</accession>
<dbReference type="SUPFAM" id="SSF57667">
    <property type="entry name" value="beta-beta-alpha zinc fingers"/>
    <property type="match status" value="2"/>
</dbReference>
<keyword evidence="2" id="KW-0479">Metal-binding</keyword>
<feature type="domain" description="C2H2-type" evidence="11">
    <location>
        <begin position="272"/>
        <end position="295"/>
    </location>
</feature>
<dbReference type="FunFam" id="3.30.160.60:FF:000148">
    <property type="entry name" value="zinc finger protein Gfi-1"/>
    <property type="match status" value="1"/>
</dbReference>
<keyword evidence="6" id="KW-0805">Transcription regulation</keyword>
<feature type="region of interest" description="Disordered" evidence="10">
    <location>
        <begin position="302"/>
        <end position="360"/>
    </location>
</feature>
<dbReference type="GO" id="GO:0000981">
    <property type="term" value="F:DNA-binding transcription factor activity, RNA polymerase II-specific"/>
    <property type="evidence" value="ECO:0007669"/>
    <property type="project" value="TreeGrafter"/>
</dbReference>
<gene>
    <name evidence="12" type="ORF">TDIB3V08_LOCUS6540</name>
</gene>
<keyword evidence="5" id="KW-0862">Zinc</keyword>
<dbReference type="Pfam" id="PF00096">
    <property type="entry name" value="zf-C2H2"/>
    <property type="match status" value="3"/>
</dbReference>
<dbReference type="PROSITE" id="PS00028">
    <property type="entry name" value="ZINC_FINGER_C2H2_1"/>
    <property type="match status" value="3"/>
</dbReference>
<feature type="domain" description="C2H2-type" evidence="11">
    <location>
        <begin position="216"/>
        <end position="243"/>
    </location>
</feature>
<evidence type="ECO:0000256" key="7">
    <source>
        <dbReference type="ARBA" id="ARBA00023163"/>
    </source>
</evidence>
<dbReference type="GO" id="GO:0048619">
    <property type="term" value="P:embryonic hindgut morphogenesis"/>
    <property type="evidence" value="ECO:0007669"/>
    <property type="project" value="TreeGrafter"/>
</dbReference>
<organism evidence="12">
    <name type="scientific">Timema douglasi</name>
    <name type="common">Walking stick</name>
    <dbReference type="NCBI Taxonomy" id="61478"/>
    <lineage>
        <taxon>Eukaryota</taxon>
        <taxon>Metazoa</taxon>
        <taxon>Ecdysozoa</taxon>
        <taxon>Arthropoda</taxon>
        <taxon>Hexapoda</taxon>
        <taxon>Insecta</taxon>
        <taxon>Pterygota</taxon>
        <taxon>Neoptera</taxon>
        <taxon>Polyneoptera</taxon>
        <taxon>Phasmatodea</taxon>
        <taxon>Timematodea</taxon>
        <taxon>Timematoidea</taxon>
        <taxon>Timematidae</taxon>
        <taxon>Timema</taxon>
    </lineage>
</organism>
<evidence type="ECO:0000256" key="9">
    <source>
        <dbReference type="PROSITE-ProRule" id="PRU00042"/>
    </source>
</evidence>
<dbReference type="AlphaFoldDB" id="A0A7R8VNM6"/>
<dbReference type="PANTHER" id="PTHR14196">
    <property type="entry name" value="ODD-SKIPPED - RELATED"/>
    <property type="match status" value="1"/>
</dbReference>
<protein>
    <recommendedName>
        <fullName evidence="11">C2H2-type domain-containing protein</fullName>
    </recommendedName>
</protein>
<dbReference type="GO" id="GO:0003002">
    <property type="term" value="P:regionalization"/>
    <property type="evidence" value="ECO:0007669"/>
    <property type="project" value="UniProtKB-ARBA"/>
</dbReference>
<dbReference type="PANTHER" id="PTHR14196:SF0">
    <property type="entry name" value="PROTEIN BOWEL"/>
    <property type="match status" value="1"/>
</dbReference>
<evidence type="ECO:0000256" key="8">
    <source>
        <dbReference type="ARBA" id="ARBA00023242"/>
    </source>
</evidence>
<dbReference type="InterPro" id="IPR013087">
    <property type="entry name" value="Znf_C2H2_type"/>
</dbReference>